<protein>
    <submittedName>
        <fullName evidence="5">Hydroxypyruvate isomerase</fullName>
    </submittedName>
</protein>
<dbReference type="EMBL" id="LT629772">
    <property type="protein sequence ID" value="SDS23421.1"/>
    <property type="molecule type" value="Genomic_DNA"/>
</dbReference>
<organism evidence="5 6">
    <name type="scientific">Microlunatus soli</name>
    <dbReference type="NCBI Taxonomy" id="630515"/>
    <lineage>
        <taxon>Bacteria</taxon>
        <taxon>Bacillati</taxon>
        <taxon>Actinomycetota</taxon>
        <taxon>Actinomycetes</taxon>
        <taxon>Propionibacteriales</taxon>
        <taxon>Propionibacteriaceae</taxon>
        <taxon>Microlunatus</taxon>
    </lineage>
</organism>
<name>A0A1H1QIS2_9ACTN</name>
<evidence type="ECO:0000256" key="1">
    <source>
        <dbReference type="ARBA" id="ARBA00023235"/>
    </source>
</evidence>
<evidence type="ECO:0000313" key="5">
    <source>
        <dbReference type="EMBL" id="SDS23421.1"/>
    </source>
</evidence>
<keyword evidence="1 2" id="KW-0413">Isomerase</keyword>
<dbReference type="InterPro" id="IPR026040">
    <property type="entry name" value="HyI-like"/>
</dbReference>
<dbReference type="PANTHER" id="PTHR43489:SF6">
    <property type="entry name" value="HYDROXYPYRUVATE ISOMERASE-RELATED"/>
    <property type="match status" value="1"/>
</dbReference>
<sequence length="284" mass="30474">MSARDVVGDEAVRWDLVANVSLLFDELPLLERPNAAKQAGFTAVEAWWSFPSPRGGQELTAFLDAVERADLSLAGLNLFAGDMAAGERGVLSAPHRRDEFRANLDVVVEVAARTGARGFNALYGQRLPGVEPAEQDRVALENLELAVQRLAEVGGTVLIEPLSRNLNGAYPIETAEQAIDIVDRVREAAGQDNIALLFDTFHLANNGADLPAVIDRYADRIGHVQLADAPGRGAPGTGTVDFSTVMDSLASNGYKGLIAAEYVPGEDTERGLDWVDGQARIRLT</sequence>
<dbReference type="Proteomes" id="UP000199103">
    <property type="component" value="Chromosome I"/>
</dbReference>
<dbReference type="SUPFAM" id="SSF51658">
    <property type="entry name" value="Xylose isomerase-like"/>
    <property type="match status" value="1"/>
</dbReference>
<dbReference type="InterPro" id="IPR036237">
    <property type="entry name" value="Xyl_isomerase-like_sf"/>
</dbReference>
<dbReference type="Pfam" id="PF01261">
    <property type="entry name" value="AP_endonuc_2"/>
    <property type="match status" value="1"/>
</dbReference>
<evidence type="ECO:0000256" key="2">
    <source>
        <dbReference type="PIRNR" id="PIRNR006241"/>
    </source>
</evidence>
<reference evidence="5 6" key="1">
    <citation type="submission" date="2016-10" db="EMBL/GenBank/DDBJ databases">
        <authorList>
            <person name="de Groot N.N."/>
        </authorList>
    </citation>
    <scope>NUCLEOTIDE SEQUENCE [LARGE SCALE GENOMIC DNA]</scope>
    <source>
        <strain evidence="5 6">DSM 21800</strain>
    </source>
</reference>
<evidence type="ECO:0000256" key="3">
    <source>
        <dbReference type="PIRSR" id="PIRSR006241-50"/>
    </source>
</evidence>
<dbReference type="PANTHER" id="PTHR43489">
    <property type="entry name" value="ISOMERASE"/>
    <property type="match status" value="1"/>
</dbReference>
<dbReference type="AlphaFoldDB" id="A0A1H1QIS2"/>
<dbReference type="Gene3D" id="3.20.20.150">
    <property type="entry name" value="Divalent-metal-dependent TIM barrel enzymes"/>
    <property type="match status" value="1"/>
</dbReference>
<evidence type="ECO:0000259" key="4">
    <source>
        <dbReference type="Pfam" id="PF01261"/>
    </source>
</evidence>
<dbReference type="GO" id="GO:0008903">
    <property type="term" value="F:hydroxypyruvate isomerase activity"/>
    <property type="evidence" value="ECO:0007669"/>
    <property type="project" value="TreeGrafter"/>
</dbReference>
<accession>A0A1H1QIS2</accession>
<gene>
    <name evidence="5" type="ORF">SAMN04489812_1287</name>
</gene>
<dbReference type="PIRSF" id="PIRSF006241">
    <property type="entry name" value="HyI"/>
    <property type="match status" value="1"/>
</dbReference>
<comment type="similarity">
    <text evidence="2">Belongs to the hyi family.</text>
</comment>
<dbReference type="RefSeq" id="WP_231920202.1">
    <property type="nucleotide sequence ID" value="NZ_LT629772.1"/>
</dbReference>
<feature type="domain" description="Xylose isomerase-like TIM barrel" evidence="4">
    <location>
        <begin position="35"/>
        <end position="275"/>
    </location>
</feature>
<proteinExistence type="inferred from homology"/>
<evidence type="ECO:0000313" key="6">
    <source>
        <dbReference type="Proteomes" id="UP000199103"/>
    </source>
</evidence>
<dbReference type="InterPro" id="IPR013022">
    <property type="entry name" value="Xyl_isomerase-like_TIM-brl"/>
</dbReference>
<dbReference type="InterPro" id="IPR050417">
    <property type="entry name" value="Sugar_Epim/Isomerase"/>
</dbReference>
<dbReference type="STRING" id="630515.SAMN04489812_1287"/>
<feature type="active site" description="Proton donor/acceptor" evidence="3">
    <location>
        <position position="160"/>
    </location>
</feature>
<dbReference type="GO" id="GO:0046487">
    <property type="term" value="P:glyoxylate metabolic process"/>
    <property type="evidence" value="ECO:0007669"/>
    <property type="project" value="TreeGrafter"/>
</dbReference>
<keyword evidence="6" id="KW-1185">Reference proteome</keyword>
<keyword evidence="5" id="KW-0670">Pyruvate</keyword>
<feature type="active site" description="Proton donor/acceptor" evidence="3">
    <location>
        <position position="261"/>
    </location>
</feature>